<dbReference type="InterPro" id="IPR017853">
    <property type="entry name" value="GH"/>
</dbReference>
<dbReference type="InterPro" id="IPR006047">
    <property type="entry name" value="GH13_cat_dom"/>
</dbReference>
<evidence type="ECO:0000256" key="2">
    <source>
        <dbReference type="ARBA" id="ARBA00022676"/>
    </source>
</evidence>
<dbReference type="Gene3D" id="1.20.58.80">
    <property type="entry name" value="Phosphotransferase system, lactose/cellobiose-type IIA subunit"/>
    <property type="match status" value="1"/>
</dbReference>
<evidence type="ECO:0000256" key="5">
    <source>
        <dbReference type="ARBA" id="ARBA00048735"/>
    </source>
</evidence>
<dbReference type="InterPro" id="IPR049171">
    <property type="entry name" value="GLGE_C"/>
</dbReference>
<dbReference type="GO" id="GO:0016758">
    <property type="term" value="F:hexosyltransferase activity"/>
    <property type="evidence" value="ECO:0007669"/>
    <property type="project" value="UniProtKB-UniRule"/>
</dbReference>
<dbReference type="CDD" id="cd11344">
    <property type="entry name" value="AmyAc_GlgE_like"/>
    <property type="match status" value="1"/>
</dbReference>
<feature type="binding site" evidence="6">
    <location>
        <position position="305"/>
    </location>
    <ligand>
        <name>alpha-maltose 1-phosphate</name>
        <dbReference type="ChEBI" id="CHEBI:63576"/>
    </ligand>
</feature>
<dbReference type="GO" id="GO:0004553">
    <property type="term" value="F:hydrolase activity, hydrolyzing O-glycosyl compounds"/>
    <property type="evidence" value="ECO:0007669"/>
    <property type="project" value="InterPro"/>
</dbReference>
<dbReference type="Gene3D" id="3.20.20.80">
    <property type="entry name" value="Glycosidases"/>
    <property type="match status" value="1"/>
</dbReference>
<dbReference type="EC" id="2.4.99.16" evidence="6"/>
<dbReference type="InterPro" id="IPR013783">
    <property type="entry name" value="Ig-like_fold"/>
</dbReference>
<evidence type="ECO:0000256" key="1">
    <source>
        <dbReference type="ARBA" id="ARBA00011738"/>
    </source>
</evidence>
<dbReference type="AlphaFoldDB" id="A0A1G1L185"/>
<evidence type="ECO:0000313" key="9">
    <source>
        <dbReference type="EMBL" id="OGW98915.1"/>
    </source>
</evidence>
<accession>A0A1G1L185</accession>
<dbReference type="PANTHER" id="PTHR47786">
    <property type="entry name" value="ALPHA-1,4-GLUCAN:MALTOSE-1-PHOSPHATE MALTOSYLTRANSFERASE"/>
    <property type="match status" value="1"/>
</dbReference>
<keyword evidence="3 6" id="KW-0808">Transferase</keyword>
<proteinExistence type="inferred from homology"/>
<comment type="caution">
    <text evidence="9">The sequence shown here is derived from an EMBL/GenBank/DDBJ whole genome shotgun (WGS) entry which is preliminary data.</text>
</comment>
<evidence type="ECO:0000313" key="10">
    <source>
        <dbReference type="Proteomes" id="UP000178187"/>
    </source>
</evidence>
<dbReference type="GO" id="GO:0030979">
    <property type="term" value="P:alpha-glucan biosynthetic process"/>
    <property type="evidence" value="ECO:0007669"/>
    <property type="project" value="UniProtKB-UniRule"/>
</dbReference>
<feature type="binding site" evidence="6">
    <location>
        <position position="245"/>
    </location>
    <ligand>
        <name>alpha-maltose 1-phosphate</name>
        <dbReference type="ChEBI" id="CHEBI:63576"/>
    </ligand>
</feature>
<evidence type="ECO:0000256" key="3">
    <source>
        <dbReference type="ARBA" id="ARBA00022679"/>
    </source>
</evidence>
<feature type="binding site" evidence="6">
    <location>
        <position position="340"/>
    </location>
    <ligand>
        <name>alpha-maltose 1-phosphate</name>
        <dbReference type="ChEBI" id="CHEBI:63576"/>
    </ligand>
</feature>
<reference evidence="9 10" key="1">
    <citation type="journal article" date="2016" name="Nat. Commun.">
        <title>Thousands of microbial genomes shed light on interconnected biogeochemical processes in an aquifer system.</title>
        <authorList>
            <person name="Anantharaman K."/>
            <person name="Brown C.T."/>
            <person name="Hug L.A."/>
            <person name="Sharon I."/>
            <person name="Castelle C.J."/>
            <person name="Probst A.J."/>
            <person name="Thomas B.C."/>
            <person name="Singh A."/>
            <person name="Wilkins M.J."/>
            <person name="Karaoz U."/>
            <person name="Brodie E.L."/>
            <person name="Williams K.H."/>
            <person name="Hubbard S.S."/>
            <person name="Banfield J.F."/>
        </authorList>
    </citation>
    <scope>NUCLEOTIDE SEQUENCE [LARGE SCALE GENOMIC DNA]</scope>
</reference>
<keyword evidence="4 6" id="KW-0119">Carbohydrate metabolism</keyword>
<evidence type="ECO:0000256" key="4">
    <source>
        <dbReference type="ARBA" id="ARBA00023277"/>
    </source>
</evidence>
<dbReference type="SMART" id="SM00642">
    <property type="entry name" value="Aamy"/>
    <property type="match status" value="1"/>
</dbReference>
<feature type="site" description="Transition state stabilizer" evidence="6">
    <location>
        <position position="463"/>
    </location>
</feature>
<feature type="binding site" evidence="6">
    <location>
        <begin position="517"/>
        <end position="518"/>
    </location>
    <ligand>
        <name>alpha-maltose 1-phosphate</name>
        <dbReference type="ChEBI" id="CHEBI:63576"/>
    </ligand>
</feature>
<comment type="similarity">
    <text evidence="6">Belongs to the glycosyl hydrolase 13 family. GlgE subfamily.</text>
</comment>
<dbReference type="InterPro" id="IPR013780">
    <property type="entry name" value="Glyco_hydro_b"/>
</dbReference>
<evidence type="ECO:0000259" key="8">
    <source>
        <dbReference type="SMART" id="SM00642"/>
    </source>
</evidence>
<dbReference type="Pfam" id="PF00128">
    <property type="entry name" value="Alpha-amylase"/>
    <property type="match status" value="1"/>
</dbReference>
<dbReference type="HAMAP" id="MF_02124">
    <property type="entry name" value="GlgE"/>
    <property type="match status" value="1"/>
</dbReference>
<dbReference type="EMBL" id="MHFR01000020">
    <property type="protein sequence ID" value="OGW98915.1"/>
    <property type="molecule type" value="Genomic_DNA"/>
</dbReference>
<comment type="subunit">
    <text evidence="1 6">Homodimer.</text>
</comment>
<feature type="compositionally biased region" description="Polar residues" evidence="7">
    <location>
        <begin position="242"/>
        <end position="259"/>
    </location>
</feature>
<feature type="binding site" evidence="6">
    <location>
        <position position="377"/>
    </location>
    <ligand>
        <name>alpha-maltose 1-phosphate</name>
        <dbReference type="ChEBI" id="CHEBI:63576"/>
    </ligand>
</feature>
<feature type="active site" description="Nucleophile" evidence="6">
    <location>
        <position position="376"/>
    </location>
</feature>
<dbReference type="Gene3D" id="2.60.40.10">
    <property type="entry name" value="Immunoglobulins"/>
    <property type="match status" value="1"/>
</dbReference>
<gene>
    <name evidence="6" type="primary">glgE</name>
    <name evidence="9" type="ORF">A3G33_00485</name>
</gene>
<sequence length="645" mass="75490">MALIVIENIIPSVDSGKFPVKWSEGELFTVEADIFKEGHDIIGASLKYRRRSDPNWQEIPMVLMGNDHWRASFTPDRNDLYFYTVEAWFNPITTWAQFVEKKATANPNVKSELSEGDSLLEKMARQANSKVREKIENFRKLLKQSDGVSDKVLRIIQASDFKKIVSDVLLKERVTSGEKEFELYVDRKRALCGAWYEMFPRSQGRKKNKSGTFQDCVKRLPEIKKMGFDVIYLPPIHPVGTTNRKGPNNTLAPNENSPGSPWAIGNKEGGHKAIHPELGTMKDFEQFVETARTLNMEIALDFAIQCSPDHSYVKEHPEWFYRLLDGTIRYAENPPKKYEDIYPLNFCGEHRQAIWEEMKSIVLFWVERGVRIFRVDNPHTKPFDFWQWLIRGVQEKYPDVLFLAEAFTRPKIMKYLAKAGFSQSYTYFTWRNSKWELQEYLEELTQTDMKYYFRGNFFVNTPDILHEILQKGGRPAFKMRLVLAATLSSNYGIYSGYELCENAPIRAGSEEYLNSEKYEYKVWDWDRPGHIKDFIARVNQIRNENPAFWQYANLRFIHSCNDQILCYGKNTADGSNPIIVVVNLDPFRVQEDLIHVPVWEYGIETGWSYQVEDLITGEKFWWRGEKNYIRLDPQKEPAHILRIVK</sequence>
<dbReference type="InterPro" id="IPR026585">
    <property type="entry name" value="GlgE"/>
</dbReference>
<feature type="domain" description="Glycosyl hydrolase family 13 catalytic" evidence="8">
    <location>
        <begin position="197"/>
        <end position="536"/>
    </location>
</feature>
<organism evidence="9 10">
    <name type="scientific">Candidatus Danuiimicrobium aquiferis</name>
    <dbReference type="NCBI Taxonomy" id="1801832"/>
    <lineage>
        <taxon>Bacteria</taxon>
        <taxon>Pseudomonadati</taxon>
        <taxon>Candidatus Omnitrophota</taxon>
        <taxon>Candidatus Danuiimicrobium</taxon>
    </lineage>
</organism>
<evidence type="ECO:0000256" key="6">
    <source>
        <dbReference type="HAMAP-Rule" id="MF_02124"/>
    </source>
</evidence>
<evidence type="ECO:0000256" key="7">
    <source>
        <dbReference type="SAM" id="MobiDB-lite"/>
    </source>
</evidence>
<dbReference type="Proteomes" id="UP000178187">
    <property type="component" value="Unassembled WGS sequence"/>
</dbReference>
<name>A0A1G1L185_9BACT</name>
<comment type="function">
    <text evidence="6">Maltosyltransferase that uses maltose 1-phosphate (M1P) as the sugar donor to elongate linear or branched alpha-(1-&gt;4)-glucans. Is involved in a branched alpha-glucan biosynthetic pathway from trehalose, together with TreS, Mak and GlgB.</text>
</comment>
<protein>
    <recommendedName>
        <fullName evidence="6">Alpha-1,4-glucan:maltose-1-phosphate maltosyltransferase</fullName>
        <shortName evidence="6">GMPMT</shortName>
        <ecNumber evidence="6">2.4.99.16</ecNumber>
    </recommendedName>
    <alternativeName>
        <fullName evidence="6">(1-&gt;4)-alpha-D-glucan:maltose-1-phosphate alpha-D-maltosyltransferase</fullName>
    </alternativeName>
</protein>
<feature type="region of interest" description="Disordered" evidence="7">
    <location>
        <begin position="242"/>
        <end position="265"/>
    </location>
</feature>
<dbReference type="Pfam" id="PF21702">
    <property type="entry name" value="GLGE_C"/>
    <property type="match status" value="1"/>
</dbReference>
<dbReference type="Gene3D" id="2.60.40.1180">
    <property type="entry name" value="Golgi alpha-mannosidase II"/>
    <property type="match status" value="1"/>
</dbReference>
<keyword evidence="2 6" id="KW-0328">Glycosyltransferase</keyword>
<dbReference type="PANTHER" id="PTHR47786:SF2">
    <property type="entry name" value="GLYCOSYL HYDROLASE FAMILY 13 CATALYTIC DOMAIN-CONTAINING PROTEIN"/>
    <property type="match status" value="1"/>
</dbReference>
<dbReference type="SUPFAM" id="SSF51445">
    <property type="entry name" value="(Trans)glycosidases"/>
    <property type="match status" value="1"/>
</dbReference>
<comment type="catalytic activity">
    <reaction evidence="5 6">
        <text>alpha-maltose 1-phosphate + [(1-&gt;4)-alpha-D-glucosyl](n) = [(1-&gt;4)-alpha-D-glucosyl](n+2) + phosphate</text>
        <dbReference type="Rhea" id="RHEA:42692"/>
        <dbReference type="Rhea" id="RHEA-COMP:9584"/>
        <dbReference type="Rhea" id="RHEA-COMP:10183"/>
        <dbReference type="ChEBI" id="CHEBI:15444"/>
        <dbReference type="ChEBI" id="CHEBI:43474"/>
        <dbReference type="ChEBI" id="CHEBI:63576"/>
        <dbReference type="EC" id="2.4.99.16"/>
    </reaction>
</comment>
<dbReference type="InterPro" id="IPR021828">
    <property type="entry name" value="GlgE_dom_N/S"/>
</dbReference>
<dbReference type="Pfam" id="PF11896">
    <property type="entry name" value="GlgE_dom_N_S"/>
    <property type="match status" value="1"/>
</dbReference>
<feature type="active site" description="Proton donor" evidence="6">
    <location>
        <position position="405"/>
    </location>
</feature>